<protein>
    <recommendedName>
        <fullName evidence="1">F-box domain-containing protein</fullName>
    </recommendedName>
</protein>
<proteinExistence type="predicted"/>
<reference evidence="3" key="1">
    <citation type="submission" date="2024-06" db="EMBL/GenBank/DDBJ databases">
        <authorList>
            <person name="Ryan C."/>
        </authorList>
    </citation>
    <scope>NUCLEOTIDE SEQUENCE [LARGE SCALE GENOMIC DNA]</scope>
</reference>
<dbReference type="EMBL" id="OZ075131">
    <property type="protein sequence ID" value="CAL4980436.1"/>
    <property type="molecule type" value="Genomic_DNA"/>
</dbReference>
<evidence type="ECO:0000313" key="2">
    <source>
        <dbReference type="EMBL" id="CAL4980436.1"/>
    </source>
</evidence>
<dbReference type="AlphaFoldDB" id="A0ABC9ALC1"/>
<dbReference type="SUPFAM" id="SSF81383">
    <property type="entry name" value="F-box domain"/>
    <property type="match status" value="1"/>
</dbReference>
<reference evidence="2 3" key="2">
    <citation type="submission" date="2024-10" db="EMBL/GenBank/DDBJ databases">
        <authorList>
            <person name="Ryan C."/>
        </authorList>
    </citation>
    <scope>NUCLEOTIDE SEQUENCE [LARGE SCALE GENOMIC DNA]</scope>
</reference>
<organism evidence="2 3">
    <name type="scientific">Urochloa decumbens</name>
    <dbReference type="NCBI Taxonomy" id="240449"/>
    <lineage>
        <taxon>Eukaryota</taxon>
        <taxon>Viridiplantae</taxon>
        <taxon>Streptophyta</taxon>
        <taxon>Embryophyta</taxon>
        <taxon>Tracheophyta</taxon>
        <taxon>Spermatophyta</taxon>
        <taxon>Magnoliopsida</taxon>
        <taxon>Liliopsida</taxon>
        <taxon>Poales</taxon>
        <taxon>Poaceae</taxon>
        <taxon>PACMAD clade</taxon>
        <taxon>Panicoideae</taxon>
        <taxon>Panicodae</taxon>
        <taxon>Paniceae</taxon>
        <taxon>Melinidinae</taxon>
        <taxon>Urochloa</taxon>
    </lineage>
</organism>
<evidence type="ECO:0000313" key="3">
    <source>
        <dbReference type="Proteomes" id="UP001497457"/>
    </source>
</evidence>
<keyword evidence="3" id="KW-1185">Reference proteome</keyword>
<dbReference type="InterPro" id="IPR036047">
    <property type="entry name" value="F-box-like_dom_sf"/>
</dbReference>
<dbReference type="InterPro" id="IPR055312">
    <property type="entry name" value="FBL15-like"/>
</dbReference>
<accession>A0ABC9ALC1</accession>
<name>A0ABC9ALC1_9POAL</name>
<evidence type="ECO:0000259" key="1">
    <source>
        <dbReference type="Pfam" id="PF00646"/>
    </source>
</evidence>
<dbReference type="InterPro" id="IPR001810">
    <property type="entry name" value="F-box_dom"/>
</dbReference>
<gene>
    <name evidence="2" type="ORF">URODEC1_LOCUS55666</name>
</gene>
<feature type="domain" description="F-box" evidence="1">
    <location>
        <begin position="22"/>
        <end position="60"/>
    </location>
</feature>
<dbReference type="PANTHER" id="PTHR34709">
    <property type="entry name" value="OS10G0396666 PROTEIN"/>
    <property type="match status" value="1"/>
</dbReference>
<dbReference type="PANTHER" id="PTHR34709:SF68">
    <property type="entry name" value="OS07G0550432 PROTEIN"/>
    <property type="match status" value="1"/>
</dbReference>
<sequence>MDQDRPCRRRRRHRRQSCEDYISGLPDELLHSILLRLGSARAAARTSVLSRRWRPVWTYLPELVFGNDDTLPPPAPASFLDAVDGALAAYAAPTLEALIVIVPTAGNNGINVLARRVVAPWLRFAAERVVGEVVLLVPALRTSLYKPWPEVDRKEVVLELPACERAKAIALRLKHHWRLRLRPAGSEVTALVCTRCPCLRNLRLYITLVHASDISIRSGSLRSLSFCVRKTRRLEVVAPRLENLFLGDNIDAARFSAPKLERLVWNSGFYDPQRHRFDDIGRRLWLLDVDGCFILAQLMRRFDEVDEFKLGISIPGGNGAYKIFLDETNMMPKCKILRIALRWNKHGLAPVMLHLLRNCRSTKKLSIQLVDYCGYSSYLCWSYCPCRLEESRRAKGVALNSLEEVEITSHKSSQEELLEFVEQLLPRCNAAVLKKLVINYTTFFPLARTKVRFF</sequence>
<dbReference type="Pfam" id="PF00646">
    <property type="entry name" value="F-box"/>
    <property type="match status" value="1"/>
</dbReference>
<dbReference type="Proteomes" id="UP001497457">
    <property type="component" value="Chromosome 21rd"/>
</dbReference>